<keyword evidence="2 5" id="KW-0812">Transmembrane</keyword>
<feature type="transmembrane region" description="Helical" evidence="5">
    <location>
        <begin position="73"/>
        <end position="96"/>
    </location>
</feature>
<evidence type="ECO:0000256" key="5">
    <source>
        <dbReference type="SAM" id="Phobius"/>
    </source>
</evidence>
<comment type="subcellular location">
    <subcellularLocation>
        <location evidence="1">Membrane</location>
        <topology evidence="1">Multi-pass membrane protein</topology>
    </subcellularLocation>
</comment>
<organism evidence="7 8">
    <name type="scientific">Streptomyces blastmyceticus</name>
    <dbReference type="NCBI Taxonomy" id="68180"/>
    <lineage>
        <taxon>Bacteria</taxon>
        <taxon>Bacillati</taxon>
        <taxon>Actinomycetota</taxon>
        <taxon>Actinomycetes</taxon>
        <taxon>Kitasatosporales</taxon>
        <taxon>Streptomycetaceae</taxon>
        <taxon>Streptomyces</taxon>
    </lineage>
</organism>
<keyword evidence="3 5" id="KW-1133">Transmembrane helix</keyword>
<feature type="transmembrane region" description="Helical" evidence="5">
    <location>
        <begin position="6"/>
        <end position="26"/>
    </location>
</feature>
<dbReference type="InterPro" id="IPR009908">
    <property type="entry name" value="Methylamine_util_MauE"/>
</dbReference>
<dbReference type="Proteomes" id="UP001500063">
    <property type="component" value="Unassembled WGS sequence"/>
</dbReference>
<protein>
    <submittedName>
        <fullName evidence="7">Methylamine utilization protein MauE</fullName>
    </submittedName>
</protein>
<accession>A0ABN0Y2V4</accession>
<dbReference type="EMBL" id="BAAABW010000042">
    <property type="protein sequence ID" value="GAA0381165.1"/>
    <property type="molecule type" value="Genomic_DNA"/>
</dbReference>
<sequence length="184" mass="18415">MGFLALGLRALIGVVFLASFVGKVTGRGAFDRFVSSVRDMRVLPARSARSVALSVVGAEAAVCIMLATPVRAVAAGGFVLSAVLLTVFATGILLSLRRGVRTPCRCFGASVSPLGPGHVARNLTLTAAAVVGAVAVPAAGATAPGGAALSVLTGLLLGGLVTALDDILDLFRPVDRAPGLARGR</sequence>
<keyword evidence="8" id="KW-1185">Reference proteome</keyword>
<evidence type="ECO:0000256" key="1">
    <source>
        <dbReference type="ARBA" id="ARBA00004141"/>
    </source>
</evidence>
<evidence type="ECO:0000256" key="4">
    <source>
        <dbReference type="ARBA" id="ARBA00023136"/>
    </source>
</evidence>
<proteinExistence type="predicted"/>
<keyword evidence="4 5" id="KW-0472">Membrane</keyword>
<feature type="domain" description="Methylamine utilisation protein MauE" evidence="6">
    <location>
        <begin position="2"/>
        <end position="134"/>
    </location>
</feature>
<comment type="caution">
    <text evidence="7">The sequence shown here is derived from an EMBL/GenBank/DDBJ whole genome shotgun (WGS) entry which is preliminary data.</text>
</comment>
<dbReference type="Pfam" id="PF07291">
    <property type="entry name" value="MauE"/>
    <property type="match status" value="1"/>
</dbReference>
<evidence type="ECO:0000259" key="6">
    <source>
        <dbReference type="Pfam" id="PF07291"/>
    </source>
</evidence>
<dbReference type="RefSeq" id="WP_344124393.1">
    <property type="nucleotide sequence ID" value="NZ_BAAABW010000042.1"/>
</dbReference>
<evidence type="ECO:0000313" key="8">
    <source>
        <dbReference type="Proteomes" id="UP001500063"/>
    </source>
</evidence>
<evidence type="ECO:0000313" key="7">
    <source>
        <dbReference type="EMBL" id="GAA0381165.1"/>
    </source>
</evidence>
<evidence type="ECO:0000256" key="2">
    <source>
        <dbReference type="ARBA" id="ARBA00022692"/>
    </source>
</evidence>
<gene>
    <name evidence="7" type="ORF">GCM10010319_69520</name>
</gene>
<name>A0ABN0Y2V4_9ACTN</name>
<feature type="transmembrane region" description="Helical" evidence="5">
    <location>
        <begin position="47"/>
        <end position="67"/>
    </location>
</feature>
<reference evidence="7 8" key="1">
    <citation type="journal article" date="2019" name="Int. J. Syst. Evol. Microbiol.">
        <title>The Global Catalogue of Microorganisms (GCM) 10K type strain sequencing project: providing services to taxonomists for standard genome sequencing and annotation.</title>
        <authorList>
            <consortium name="The Broad Institute Genomics Platform"/>
            <consortium name="The Broad Institute Genome Sequencing Center for Infectious Disease"/>
            <person name="Wu L."/>
            <person name="Ma J."/>
        </authorList>
    </citation>
    <scope>NUCLEOTIDE SEQUENCE [LARGE SCALE GENOMIC DNA]</scope>
    <source>
        <strain evidence="7 8">JCM 4565</strain>
    </source>
</reference>
<evidence type="ECO:0000256" key="3">
    <source>
        <dbReference type="ARBA" id="ARBA00022989"/>
    </source>
</evidence>